<reference evidence="1 2" key="1">
    <citation type="journal article" date="2010" name="J. Bacteriol.">
        <title>Genome sequences of Pelagibaca bermudensis HTCC2601T and Maritimibacter alkaliphilus HTCC2654T, the type strains of two marine Roseobacter genera.</title>
        <authorList>
            <person name="Thrash J.C."/>
            <person name="Cho J.C."/>
            <person name="Ferriera S."/>
            <person name="Johnson J."/>
            <person name="Vergin K.L."/>
            <person name="Giovannoni S.J."/>
        </authorList>
    </citation>
    <scope>NUCLEOTIDE SEQUENCE [LARGE SCALE GENOMIC DNA]</scope>
    <source>
        <strain evidence="2">DSM 26914 / JCM 13377 / KCTC 12554 / HTCC2601</strain>
    </source>
</reference>
<dbReference type="EMBL" id="AATQ01000022">
    <property type="protein sequence ID" value="EAU45773.1"/>
    <property type="molecule type" value="Genomic_DNA"/>
</dbReference>
<sequence>MIFAVGLVIAFVILLVFNMKNRDRRQCRWREYRQGDTSQWRCIHCGAATEGTPGEVPKLCFRDRG</sequence>
<evidence type="ECO:0000313" key="2">
    <source>
        <dbReference type="Proteomes" id="UP000006230"/>
    </source>
</evidence>
<evidence type="ECO:0000313" key="1">
    <source>
        <dbReference type="EMBL" id="EAU45773.1"/>
    </source>
</evidence>
<proteinExistence type="predicted"/>
<gene>
    <name evidence="1" type="ORF">R2601_10729</name>
</gene>
<organism evidence="1 2">
    <name type="scientific">Salipiger bermudensis (strain DSM 26914 / JCM 13377 / KCTC 12554 / HTCC2601)</name>
    <name type="common">Pelagibaca bermudensis</name>
    <dbReference type="NCBI Taxonomy" id="314265"/>
    <lineage>
        <taxon>Bacteria</taxon>
        <taxon>Pseudomonadati</taxon>
        <taxon>Pseudomonadota</taxon>
        <taxon>Alphaproteobacteria</taxon>
        <taxon>Rhodobacterales</taxon>
        <taxon>Roseobacteraceae</taxon>
        <taxon>Salipiger</taxon>
    </lineage>
</organism>
<keyword evidence="2" id="KW-1185">Reference proteome</keyword>
<dbReference type="HOGENOM" id="CLU_204656_0_0_5"/>
<protein>
    <submittedName>
        <fullName evidence="1">Uncharacterized protein</fullName>
    </submittedName>
</protein>
<comment type="caution">
    <text evidence="1">The sequence shown here is derived from an EMBL/GenBank/DDBJ whole genome shotgun (WGS) entry which is preliminary data.</text>
</comment>
<dbReference type="GeneID" id="92504304"/>
<dbReference type="Proteomes" id="UP000006230">
    <property type="component" value="Unassembled WGS sequence"/>
</dbReference>
<dbReference type="STRING" id="314265.R2601_10729"/>
<accession>Q0FNH1</accession>
<dbReference type="RefSeq" id="WP_007793410.1">
    <property type="nucleotide sequence ID" value="NZ_DS022276.1"/>
</dbReference>
<dbReference type="AlphaFoldDB" id="Q0FNH1"/>
<dbReference type="OrthoDB" id="7859107at2"/>
<name>Q0FNH1_SALBH</name>